<evidence type="ECO:0000259" key="1">
    <source>
        <dbReference type="Pfam" id="PF00395"/>
    </source>
</evidence>
<feature type="domain" description="SLH" evidence="1">
    <location>
        <begin position="61"/>
        <end position="104"/>
    </location>
</feature>
<gene>
    <name evidence="3" type="ORF">CBW65_11870</name>
</gene>
<dbReference type="EMBL" id="CP021434">
    <property type="protein sequence ID" value="ARU61633.1"/>
    <property type="molecule type" value="Genomic_DNA"/>
</dbReference>
<accession>A0A1Y0IQI8</accession>
<dbReference type="OrthoDB" id="2380808at2"/>
<organism evidence="3 4">
    <name type="scientific">Tumebacillus avium</name>
    <dbReference type="NCBI Taxonomy" id="1903704"/>
    <lineage>
        <taxon>Bacteria</taxon>
        <taxon>Bacillati</taxon>
        <taxon>Bacillota</taxon>
        <taxon>Bacilli</taxon>
        <taxon>Bacillales</taxon>
        <taxon>Alicyclobacillaceae</taxon>
        <taxon>Tumebacillus</taxon>
    </lineage>
</organism>
<name>A0A1Y0IQI8_9BACL</name>
<proteinExistence type="predicted"/>
<sequence length="232" mass="25408">MNQNHVTREELHTKVMQISGLSSSEVVDRPDETVTRIETAVLLSSTLPPMNTGIAGGLPAPFKDITSLTAGQQSAVSRVYHLGIMIGNDAGVFEPHRKLEREEADWILRRAQERIQSRKRPVPYEIITEAEVLPQLVMDKAAESMIEPGVNVVSSEEATYVVISGGERNTGGYSIVPTSVVQGNDQIEILVELIRPEPGAMLLQAITYPQLILRLPRVDQPVVLLNPGELAS</sequence>
<dbReference type="KEGG" id="tum:CBW65_11870"/>
<dbReference type="AlphaFoldDB" id="A0A1Y0IQI8"/>
<evidence type="ECO:0000313" key="3">
    <source>
        <dbReference type="EMBL" id="ARU61633.1"/>
    </source>
</evidence>
<evidence type="ECO:0000313" key="4">
    <source>
        <dbReference type="Proteomes" id="UP000195437"/>
    </source>
</evidence>
<keyword evidence="4" id="KW-1185">Reference proteome</keyword>
<feature type="domain" description="PrcB C-terminal" evidence="2">
    <location>
        <begin position="159"/>
        <end position="216"/>
    </location>
</feature>
<evidence type="ECO:0000259" key="2">
    <source>
        <dbReference type="Pfam" id="PF14343"/>
    </source>
</evidence>
<dbReference type="InterPro" id="IPR025748">
    <property type="entry name" value="PrcB_C_dom"/>
</dbReference>
<dbReference type="Pfam" id="PF14343">
    <property type="entry name" value="PrcB_C"/>
    <property type="match status" value="1"/>
</dbReference>
<reference evidence="4" key="1">
    <citation type="submission" date="2017-05" db="EMBL/GenBank/DDBJ databases">
        <authorList>
            <person name="Sung H."/>
        </authorList>
    </citation>
    <scope>NUCLEOTIDE SEQUENCE [LARGE SCALE GENOMIC DNA]</scope>
    <source>
        <strain evidence="4">AR23208</strain>
    </source>
</reference>
<evidence type="ECO:0008006" key="5">
    <source>
        <dbReference type="Google" id="ProtNLM"/>
    </source>
</evidence>
<protein>
    <recommendedName>
        <fullName evidence="5">PrcB C-terminal domain-containing protein</fullName>
    </recommendedName>
</protein>
<dbReference type="Proteomes" id="UP000195437">
    <property type="component" value="Chromosome"/>
</dbReference>
<dbReference type="InterPro" id="IPR001119">
    <property type="entry name" value="SLH_dom"/>
</dbReference>
<dbReference type="Pfam" id="PF00395">
    <property type="entry name" value="SLH"/>
    <property type="match status" value="1"/>
</dbReference>
<dbReference type="RefSeq" id="WP_087457012.1">
    <property type="nucleotide sequence ID" value="NZ_CP021434.1"/>
</dbReference>